<dbReference type="Proteomes" id="UP000190027">
    <property type="component" value="Unassembled WGS sequence"/>
</dbReference>
<reference evidence="9 10" key="1">
    <citation type="submission" date="2017-02" db="EMBL/GenBank/DDBJ databases">
        <authorList>
            <person name="Peterson S.W."/>
        </authorList>
    </citation>
    <scope>NUCLEOTIDE SEQUENCE [LARGE SCALE GENOMIC DNA]</scope>
    <source>
        <strain evidence="9 10">DSM 16080</strain>
    </source>
</reference>
<feature type="transmembrane region" description="Helical" evidence="8">
    <location>
        <begin position="292"/>
        <end position="313"/>
    </location>
</feature>
<protein>
    <submittedName>
        <fullName evidence="9">Predicted PurR-regulated permease PerM</fullName>
    </submittedName>
</protein>
<evidence type="ECO:0000256" key="1">
    <source>
        <dbReference type="ARBA" id="ARBA00004651"/>
    </source>
</evidence>
<keyword evidence="10" id="KW-1185">Reference proteome</keyword>
<dbReference type="PANTHER" id="PTHR21716">
    <property type="entry name" value="TRANSMEMBRANE PROTEIN"/>
    <property type="match status" value="1"/>
</dbReference>
<dbReference type="PANTHER" id="PTHR21716:SF53">
    <property type="entry name" value="PERMEASE PERM-RELATED"/>
    <property type="match status" value="1"/>
</dbReference>
<keyword evidence="3" id="KW-0813">Transport</keyword>
<accession>A0A1T4Y4V5</accession>
<dbReference type="STRING" id="1121449.SAMN02745704_02789"/>
<dbReference type="EMBL" id="FUYC01000029">
    <property type="protein sequence ID" value="SKA96854.1"/>
    <property type="molecule type" value="Genomic_DNA"/>
</dbReference>
<comment type="similarity">
    <text evidence="2">Belongs to the autoinducer-2 exporter (AI-2E) (TC 2.A.86) family.</text>
</comment>
<name>A0A1T4Y4V5_9BACT</name>
<evidence type="ECO:0000256" key="6">
    <source>
        <dbReference type="ARBA" id="ARBA00022989"/>
    </source>
</evidence>
<evidence type="ECO:0000256" key="2">
    <source>
        <dbReference type="ARBA" id="ARBA00009773"/>
    </source>
</evidence>
<proteinExistence type="inferred from homology"/>
<evidence type="ECO:0000256" key="5">
    <source>
        <dbReference type="ARBA" id="ARBA00022692"/>
    </source>
</evidence>
<feature type="transmembrane region" description="Helical" evidence="8">
    <location>
        <begin position="333"/>
        <end position="357"/>
    </location>
</feature>
<evidence type="ECO:0000256" key="7">
    <source>
        <dbReference type="ARBA" id="ARBA00023136"/>
    </source>
</evidence>
<feature type="transmembrane region" description="Helical" evidence="8">
    <location>
        <begin position="35"/>
        <end position="56"/>
    </location>
</feature>
<feature type="transmembrane region" description="Helical" evidence="8">
    <location>
        <begin position="12"/>
        <end position="29"/>
    </location>
</feature>
<feature type="transmembrane region" description="Helical" evidence="8">
    <location>
        <begin position="68"/>
        <end position="87"/>
    </location>
</feature>
<dbReference type="Pfam" id="PF01594">
    <property type="entry name" value="AI-2E_transport"/>
    <property type="match status" value="1"/>
</dbReference>
<dbReference type="InterPro" id="IPR002549">
    <property type="entry name" value="AI-2E-like"/>
</dbReference>
<keyword evidence="7 8" id="KW-0472">Membrane</keyword>
<evidence type="ECO:0000256" key="8">
    <source>
        <dbReference type="SAM" id="Phobius"/>
    </source>
</evidence>
<dbReference type="OrthoDB" id="1010875at2"/>
<dbReference type="GO" id="GO:0005886">
    <property type="term" value="C:plasma membrane"/>
    <property type="evidence" value="ECO:0007669"/>
    <property type="project" value="UniProtKB-SubCell"/>
</dbReference>
<dbReference type="RefSeq" id="WP_078718329.1">
    <property type="nucleotide sequence ID" value="NZ_FUYC01000029.1"/>
</dbReference>
<organism evidence="9 10">
    <name type="scientific">Paucidesulfovibrio gracilis DSM 16080</name>
    <dbReference type="NCBI Taxonomy" id="1121449"/>
    <lineage>
        <taxon>Bacteria</taxon>
        <taxon>Pseudomonadati</taxon>
        <taxon>Thermodesulfobacteriota</taxon>
        <taxon>Desulfovibrionia</taxon>
        <taxon>Desulfovibrionales</taxon>
        <taxon>Desulfovibrionaceae</taxon>
        <taxon>Paucidesulfovibrio</taxon>
    </lineage>
</organism>
<feature type="transmembrane region" description="Helical" evidence="8">
    <location>
        <begin position="262"/>
        <end position="280"/>
    </location>
</feature>
<dbReference type="GO" id="GO:0055085">
    <property type="term" value="P:transmembrane transport"/>
    <property type="evidence" value="ECO:0007669"/>
    <property type="project" value="TreeGrafter"/>
</dbReference>
<feature type="transmembrane region" description="Helical" evidence="8">
    <location>
        <begin position="166"/>
        <end position="188"/>
    </location>
</feature>
<feature type="transmembrane region" description="Helical" evidence="8">
    <location>
        <begin position="229"/>
        <end position="256"/>
    </location>
</feature>
<evidence type="ECO:0000256" key="3">
    <source>
        <dbReference type="ARBA" id="ARBA00022448"/>
    </source>
</evidence>
<evidence type="ECO:0000256" key="4">
    <source>
        <dbReference type="ARBA" id="ARBA00022475"/>
    </source>
</evidence>
<gene>
    <name evidence="9" type="ORF">SAMN02745704_02789</name>
</gene>
<comment type="subcellular location">
    <subcellularLocation>
        <location evidence="1">Cell membrane</location>
        <topology evidence="1">Multi-pass membrane protein</topology>
    </subcellularLocation>
</comment>
<keyword evidence="5 8" id="KW-0812">Transmembrane</keyword>
<sequence>MITNKPFTFDRVVRLALAGGLIWAAVRLLDHLSGALLPFAVALVLAYLLDPAASMLQRRFKGRRGPAVVLTLLGSLILAGLALWFVLPVVTAELSHMGRVVANFAGDSKLAQAAAQRLPPDLWQAARELLQREEVRRFLTSDGLLDVGKQMAAYLLPGLWDVVAGAWQAVLALFGLLIIALYALFLLLDFDRLRGTWLDMIPPQWRESVRTTVDEFEDGMRRYFRGQTLVAGLVGILFATGFALIGLPLGVLLGLFIGLLNIVPYLQILGMVPAFAMAVLQALEQGLGFWEAFLPVAAVFAVVQALQDLVLIPRIMGRQMGLSPWVILLSLSIWGQLLGFLGLLIALPMTVLCLTWWRRLMRREYDS</sequence>
<keyword evidence="6 8" id="KW-1133">Transmembrane helix</keyword>
<evidence type="ECO:0000313" key="9">
    <source>
        <dbReference type="EMBL" id="SKA96854.1"/>
    </source>
</evidence>
<dbReference type="AlphaFoldDB" id="A0A1T4Y4V5"/>
<keyword evidence="4" id="KW-1003">Cell membrane</keyword>
<evidence type="ECO:0000313" key="10">
    <source>
        <dbReference type="Proteomes" id="UP000190027"/>
    </source>
</evidence>